<dbReference type="InterPro" id="IPR017871">
    <property type="entry name" value="ABC_transporter-like_CS"/>
</dbReference>
<organism evidence="12">
    <name type="scientific">Selaginella moellendorffii</name>
    <name type="common">Spikemoss</name>
    <dbReference type="NCBI Taxonomy" id="88036"/>
    <lineage>
        <taxon>Eukaryota</taxon>
        <taxon>Viridiplantae</taxon>
        <taxon>Streptophyta</taxon>
        <taxon>Embryophyta</taxon>
        <taxon>Tracheophyta</taxon>
        <taxon>Lycopodiopsida</taxon>
        <taxon>Selaginellales</taxon>
        <taxon>Selaginellaceae</taxon>
        <taxon>Selaginella</taxon>
    </lineage>
</organism>
<evidence type="ECO:0000256" key="8">
    <source>
        <dbReference type="ARBA" id="ARBA00023136"/>
    </source>
</evidence>
<dbReference type="GO" id="GO:0042626">
    <property type="term" value="F:ATPase-coupled transmembrane transporter activity"/>
    <property type="evidence" value="ECO:0000318"/>
    <property type="project" value="GO_Central"/>
</dbReference>
<dbReference type="Pfam" id="PF00005">
    <property type="entry name" value="ABC_tran"/>
    <property type="match status" value="1"/>
</dbReference>
<protein>
    <submittedName>
        <fullName evidence="11">ATP-binding cassette transporter</fullName>
    </submittedName>
</protein>
<sequence>VGKEILHGVSGAVGPGQILAMMGPSGSGKTTLLSLLAGRSQTNLHSGSITYNDMGYTKALKRRMGFVTQDDVLFMHLTVKETLRYAALLRLPKKLSRQEKIQRADSIILELGLDKCKDTIIGGPFERGVSGGERKRVCIGQEILIDPSIIFLDEPTSGLDSTTALRILQLLHGLAQAGRTVITTIHQPSSRLYHMFDNLLLLSNGHAIFFGRGQDALPYFSSIGLNASLLMNPADFLLDLANGNISDTSIPPELEIKLIQSKGDSKVGKPPELAVQEYLVECFSSEVAFRDSSVDSPPHAKDVILPPRREWSIGWWQQFLVLMSRGFKERRHEYLSWLRVFQVLVSAVVAGLVWWHSSADSEKHLQDQVGLIFFISIYWAYFPIFVAIYTFPQERAMIAKERASDMYRLSSYFMSRTLGDLPLNLVLPLVFLLITYFMAHLKLTVGAFLLTLLSLFLIVIAAEGLGLFIGAAMMDTKHATTLASILLLIFMLTGGFFTHVSLESFNLFHDITLRDDPSRAWHHL</sequence>
<dbReference type="InterPro" id="IPR043926">
    <property type="entry name" value="ABCG_dom"/>
</dbReference>
<dbReference type="EMBL" id="GL377689">
    <property type="protein sequence ID" value="EFJ07101.1"/>
    <property type="molecule type" value="Genomic_DNA"/>
</dbReference>
<evidence type="ECO:0000256" key="3">
    <source>
        <dbReference type="ARBA" id="ARBA00022448"/>
    </source>
</evidence>
<dbReference type="Pfam" id="PF01061">
    <property type="entry name" value="ABC2_membrane"/>
    <property type="match status" value="1"/>
</dbReference>
<evidence type="ECO:0000256" key="1">
    <source>
        <dbReference type="ARBA" id="ARBA00004141"/>
    </source>
</evidence>
<dbReference type="InterPro" id="IPR003439">
    <property type="entry name" value="ABC_transporter-like_ATP-bd"/>
</dbReference>
<dbReference type="InterPro" id="IPR050352">
    <property type="entry name" value="ABCG_transporters"/>
</dbReference>
<dbReference type="PANTHER" id="PTHR48041:SF94">
    <property type="entry name" value="ABC TRANSPORTER G FAMILY MEMBER 22"/>
    <property type="match status" value="1"/>
</dbReference>
<evidence type="ECO:0000313" key="11">
    <source>
        <dbReference type="EMBL" id="EFJ07101.1"/>
    </source>
</evidence>
<keyword evidence="5" id="KW-0547">Nucleotide-binding</keyword>
<dbReference type="Pfam" id="PF19055">
    <property type="entry name" value="ABC2_membrane_7"/>
    <property type="match status" value="1"/>
</dbReference>
<evidence type="ECO:0000256" key="2">
    <source>
        <dbReference type="ARBA" id="ARBA00005814"/>
    </source>
</evidence>
<comment type="subcellular location">
    <subcellularLocation>
        <location evidence="1">Membrane</location>
        <topology evidence="1">Multi-pass membrane protein</topology>
    </subcellularLocation>
</comment>
<feature type="domain" description="ABC transporter" evidence="10">
    <location>
        <begin position="1"/>
        <end position="229"/>
    </location>
</feature>
<dbReference type="AlphaFoldDB" id="D8T898"/>
<dbReference type="HOGENOM" id="CLU_000604_57_10_1"/>
<feature type="non-terminal residue" evidence="11">
    <location>
        <position position="1"/>
    </location>
</feature>
<keyword evidence="8 9" id="KW-0472">Membrane</keyword>
<keyword evidence="6 11" id="KW-0067">ATP-binding</keyword>
<dbReference type="GO" id="GO:0016020">
    <property type="term" value="C:membrane"/>
    <property type="evidence" value="ECO:0000318"/>
    <property type="project" value="GO_Central"/>
</dbReference>
<dbReference type="InterPro" id="IPR027417">
    <property type="entry name" value="P-loop_NTPase"/>
</dbReference>
<dbReference type="OMA" id="AWMGPSG"/>
<reference evidence="11 12" key="1">
    <citation type="journal article" date="2011" name="Science">
        <title>The Selaginella genome identifies genetic changes associated with the evolution of vascular plants.</title>
        <authorList>
            <person name="Banks J.A."/>
            <person name="Nishiyama T."/>
            <person name="Hasebe M."/>
            <person name="Bowman J.L."/>
            <person name="Gribskov M."/>
            <person name="dePamphilis C."/>
            <person name="Albert V.A."/>
            <person name="Aono N."/>
            <person name="Aoyama T."/>
            <person name="Ambrose B.A."/>
            <person name="Ashton N.W."/>
            <person name="Axtell M.J."/>
            <person name="Barker E."/>
            <person name="Barker M.S."/>
            <person name="Bennetzen J.L."/>
            <person name="Bonawitz N.D."/>
            <person name="Chapple C."/>
            <person name="Cheng C."/>
            <person name="Correa L.G."/>
            <person name="Dacre M."/>
            <person name="DeBarry J."/>
            <person name="Dreyer I."/>
            <person name="Elias M."/>
            <person name="Engstrom E.M."/>
            <person name="Estelle M."/>
            <person name="Feng L."/>
            <person name="Finet C."/>
            <person name="Floyd S.K."/>
            <person name="Frommer W.B."/>
            <person name="Fujita T."/>
            <person name="Gramzow L."/>
            <person name="Gutensohn M."/>
            <person name="Harholt J."/>
            <person name="Hattori M."/>
            <person name="Heyl A."/>
            <person name="Hirai T."/>
            <person name="Hiwatashi Y."/>
            <person name="Ishikawa M."/>
            <person name="Iwata M."/>
            <person name="Karol K.G."/>
            <person name="Koehler B."/>
            <person name="Kolukisaoglu U."/>
            <person name="Kubo M."/>
            <person name="Kurata T."/>
            <person name="Lalonde S."/>
            <person name="Li K."/>
            <person name="Li Y."/>
            <person name="Litt A."/>
            <person name="Lyons E."/>
            <person name="Manning G."/>
            <person name="Maruyama T."/>
            <person name="Michael T.P."/>
            <person name="Mikami K."/>
            <person name="Miyazaki S."/>
            <person name="Morinaga S."/>
            <person name="Murata T."/>
            <person name="Mueller-Roeber B."/>
            <person name="Nelson D.R."/>
            <person name="Obara M."/>
            <person name="Oguri Y."/>
            <person name="Olmstead R.G."/>
            <person name="Onodera N."/>
            <person name="Petersen B.L."/>
            <person name="Pils B."/>
            <person name="Prigge M."/>
            <person name="Rensing S.A."/>
            <person name="Riano-Pachon D.M."/>
            <person name="Roberts A.W."/>
            <person name="Sato Y."/>
            <person name="Scheller H.V."/>
            <person name="Schulz B."/>
            <person name="Schulz C."/>
            <person name="Shakirov E.V."/>
            <person name="Shibagaki N."/>
            <person name="Shinohara N."/>
            <person name="Shippen D.E."/>
            <person name="Soerensen I."/>
            <person name="Sotooka R."/>
            <person name="Sugimoto N."/>
            <person name="Sugita M."/>
            <person name="Sumikawa N."/>
            <person name="Tanurdzic M."/>
            <person name="Theissen G."/>
            <person name="Ulvskov P."/>
            <person name="Wakazuki S."/>
            <person name="Weng J.K."/>
            <person name="Willats W.W."/>
            <person name="Wipf D."/>
            <person name="Wolf P.G."/>
            <person name="Yang L."/>
            <person name="Zimmer A.D."/>
            <person name="Zhu Q."/>
            <person name="Mitros T."/>
            <person name="Hellsten U."/>
            <person name="Loque D."/>
            <person name="Otillar R."/>
            <person name="Salamov A."/>
            <person name="Schmutz J."/>
            <person name="Shapiro H."/>
            <person name="Lindquist E."/>
            <person name="Lucas S."/>
            <person name="Rokhsar D."/>
            <person name="Grigoriev I.V."/>
        </authorList>
    </citation>
    <scope>NUCLEOTIDE SEQUENCE [LARGE SCALE GENOMIC DNA]</scope>
</reference>
<evidence type="ECO:0000259" key="10">
    <source>
        <dbReference type="PROSITE" id="PS50893"/>
    </source>
</evidence>
<dbReference type="InParanoid" id="D8T898"/>
<dbReference type="GO" id="GO:0016887">
    <property type="term" value="F:ATP hydrolysis activity"/>
    <property type="evidence" value="ECO:0007669"/>
    <property type="project" value="InterPro"/>
</dbReference>
<dbReference type="SMART" id="SM00382">
    <property type="entry name" value="AAA"/>
    <property type="match status" value="1"/>
</dbReference>
<dbReference type="InterPro" id="IPR013525">
    <property type="entry name" value="ABC2_TM"/>
</dbReference>
<feature type="transmembrane region" description="Helical" evidence="9">
    <location>
        <begin position="481"/>
        <end position="502"/>
    </location>
</feature>
<name>D8T898_SELML</name>
<keyword evidence="4 9" id="KW-0812">Transmembrane</keyword>
<dbReference type="GeneID" id="9644129"/>
<proteinExistence type="inferred from homology"/>
<gene>
    <name evidence="11" type="primary">SmABCG30</name>
    <name evidence="11" type="ORF">SELMODRAFT_134279</name>
</gene>
<accession>D8T898</accession>
<feature type="transmembrane region" description="Helical" evidence="9">
    <location>
        <begin position="445"/>
        <end position="469"/>
    </location>
</feature>
<dbReference type="STRING" id="88036.D8T898"/>
<dbReference type="Proteomes" id="UP000001514">
    <property type="component" value="Unassembled WGS sequence"/>
</dbReference>
<evidence type="ECO:0000256" key="9">
    <source>
        <dbReference type="SAM" id="Phobius"/>
    </source>
</evidence>
<dbReference type="PROSITE" id="PS00211">
    <property type="entry name" value="ABC_TRANSPORTER_1"/>
    <property type="match status" value="1"/>
</dbReference>
<keyword evidence="3" id="KW-0813">Transport</keyword>
<keyword evidence="7 9" id="KW-1133">Transmembrane helix</keyword>
<dbReference type="Gramene" id="EFJ07101">
    <property type="protein sequence ID" value="EFJ07101"/>
    <property type="gene ID" value="SELMODRAFT_134279"/>
</dbReference>
<feature type="transmembrane region" description="Helical" evidence="9">
    <location>
        <begin position="369"/>
        <end position="391"/>
    </location>
</feature>
<dbReference type="FunCoup" id="D8T898">
    <property type="interactions" value="285"/>
</dbReference>
<dbReference type="CDD" id="cd03213">
    <property type="entry name" value="ABCG_EPDR"/>
    <property type="match status" value="1"/>
</dbReference>
<feature type="transmembrane region" description="Helical" evidence="9">
    <location>
        <begin position="334"/>
        <end position="357"/>
    </location>
</feature>
<evidence type="ECO:0000256" key="5">
    <source>
        <dbReference type="ARBA" id="ARBA00022741"/>
    </source>
</evidence>
<dbReference type="SUPFAM" id="SSF52540">
    <property type="entry name" value="P-loop containing nucleoside triphosphate hydrolases"/>
    <property type="match status" value="1"/>
</dbReference>
<evidence type="ECO:0000313" key="12">
    <source>
        <dbReference type="Proteomes" id="UP000001514"/>
    </source>
</evidence>
<dbReference type="eggNOG" id="KOG0061">
    <property type="taxonomic scope" value="Eukaryota"/>
</dbReference>
<dbReference type="KEGG" id="smo:SELMODRAFT_134279"/>
<keyword evidence="12" id="KW-1185">Reference proteome</keyword>
<evidence type="ECO:0000256" key="7">
    <source>
        <dbReference type="ARBA" id="ARBA00022989"/>
    </source>
</evidence>
<comment type="similarity">
    <text evidence="2">Belongs to the ABC transporter superfamily. ABCG family. Eye pigment precursor importer (TC 3.A.1.204) subfamily.</text>
</comment>
<dbReference type="GO" id="GO:0005524">
    <property type="term" value="F:ATP binding"/>
    <property type="evidence" value="ECO:0007669"/>
    <property type="project" value="UniProtKB-KW"/>
</dbReference>
<dbReference type="InterPro" id="IPR003593">
    <property type="entry name" value="AAA+_ATPase"/>
</dbReference>
<evidence type="ECO:0000256" key="6">
    <source>
        <dbReference type="ARBA" id="ARBA00022840"/>
    </source>
</evidence>
<dbReference type="OrthoDB" id="66620at2759"/>
<dbReference type="Gene3D" id="3.40.50.300">
    <property type="entry name" value="P-loop containing nucleotide triphosphate hydrolases"/>
    <property type="match status" value="1"/>
</dbReference>
<dbReference type="FunFam" id="3.40.50.300:FF:000337">
    <property type="entry name" value="ABC transporter G family member 22"/>
    <property type="match status" value="1"/>
</dbReference>
<feature type="transmembrane region" description="Helical" evidence="9">
    <location>
        <begin position="421"/>
        <end position="439"/>
    </location>
</feature>
<dbReference type="PROSITE" id="PS50893">
    <property type="entry name" value="ABC_TRANSPORTER_2"/>
    <property type="match status" value="1"/>
</dbReference>
<evidence type="ECO:0000256" key="4">
    <source>
        <dbReference type="ARBA" id="ARBA00022692"/>
    </source>
</evidence>
<dbReference type="GO" id="GO:0140359">
    <property type="term" value="F:ABC-type transporter activity"/>
    <property type="evidence" value="ECO:0007669"/>
    <property type="project" value="InterPro"/>
</dbReference>
<dbReference type="PANTHER" id="PTHR48041">
    <property type="entry name" value="ABC TRANSPORTER G FAMILY MEMBER 28"/>
    <property type="match status" value="1"/>
</dbReference>
<dbReference type="GO" id="GO:0055085">
    <property type="term" value="P:transmembrane transport"/>
    <property type="evidence" value="ECO:0000318"/>
    <property type="project" value="GO_Central"/>
</dbReference>